<protein>
    <submittedName>
        <fullName evidence="1 2">Uncharacterized protein</fullName>
    </submittedName>
</protein>
<dbReference type="VEuPathDB" id="VectorBase:ISCW005960"/>
<keyword evidence="3" id="KW-1185">Reference proteome</keyword>
<dbReference type="HOGENOM" id="CLU_1817917_0_0_1"/>
<dbReference type="Proteomes" id="UP000001555">
    <property type="component" value="Unassembled WGS sequence"/>
</dbReference>
<name>B7PN75_IXOSC</name>
<proteinExistence type="predicted"/>
<gene>
    <name evidence="1" type="ORF">IscW_ISCW005960</name>
</gene>
<dbReference type="EMBL" id="DS750773">
    <property type="protein sequence ID" value="EEC08047.1"/>
    <property type="molecule type" value="Genomic_DNA"/>
</dbReference>
<reference evidence="1 3" key="1">
    <citation type="submission" date="2008-03" db="EMBL/GenBank/DDBJ databases">
        <title>Annotation of Ixodes scapularis.</title>
        <authorList>
            <consortium name="Ixodes scapularis Genome Project Consortium"/>
            <person name="Caler E."/>
            <person name="Hannick L.I."/>
            <person name="Bidwell S."/>
            <person name="Joardar V."/>
            <person name="Thiagarajan M."/>
            <person name="Amedeo P."/>
            <person name="Galinsky K.J."/>
            <person name="Schobel S."/>
            <person name="Inman J."/>
            <person name="Hostetler J."/>
            <person name="Miller J."/>
            <person name="Hammond M."/>
            <person name="Megy K."/>
            <person name="Lawson D."/>
            <person name="Kodira C."/>
            <person name="Sutton G."/>
            <person name="Meyer J."/>
            <person name="Hill C.A."/>
            <person name="Birren B."/>
            <person name="Nene V."/>
            <person name="Collins F."/>
            <person name="Alarcon-Chaidez F."/>
            <person name="Wikel S."/>
            <person name="Strausberg R."/>
        </authorList>
    </citation>
    <scope>NUCLEOTIDE SEQUENCE [LARGE SCALE GENOMIC DNA]</scope>
    <source>
        <strain evidence="3">Wikel</strain>
        <strain evidence="1">Wikel colony</strain>
    </source>
</reference>
<reference evidence="2" key="2">
    <citation type="submission" date="2020-05" db="UniProtKB">
        <authorList>
            <consortium name="EnsemblMetazoa"/>
        </authorList>
    </citation>
    <scope>IDENTIFICATION</scope>
    <source>
        <strain evidence="2">wikel</strain>
    </source>
</reference>
<evidence type="ECO:0000313" key="3">
    <source>
        <dbReference type="Proteomes" id="UP000001555"/>
    </source>
</evidence>
<dbReference type="InParanoid" id="B7PN75"/>
<evidence type="ECO:0000313" key="2">
    <source>
        <dbReference type="EnsemblMetazoa" id="ISCW005960-PA"/>
    </source>
</evidence>
<evidence type="ECO:0000313" key="1">
    <source>
        <dbReference type="EMBL" id="EEC08047.1"/>
    </source>
</evidence>
<dbReference type="EnsemblMetazoa" id="ISCW005960-RA">
    <property type="protein sequence ID" value="ISCW005960-PA"/>
    <property type="gene ID" value="ISCW005960"/>
</dbReference>
<sequence>MVPPRHNPPIKPRRRRRLSISATHVWTPRSPEDSVEMVRPVMQLSQNCPRQTFFFIRNVLHASTKKLTFYAIYTSPEVPCAHDMHAHNARVNAAASDQTTKPRSIDSRVGTRTLSCGGYLANAIQRRGSVEESLKQTKRMAH</sequence>
<dbReference type="VEuPathDB" id="VectorBase:ISCI005960"/>
<organism>
    <name type="scientific">Ixodes scapularis</name>
    <name type="common">Black-legged tick</name>
    <name type="synonym">Deer tick</name>
    <dbReference type="NCBI Taxonomy" id="6945"/>
    <lineage>
        <taxon>Eukaryota</taxon>
        <taxon>Metazoa</taxon>
        <taxon>Ecdysozoa</taxon>
        <taxon>Arthropoda</taxon>
        <taxon>Chelicerata</taxon>
        <taxon>Arachnida</taxon>
        <taxon>Acari</taxon>
        <taxon>Parasitiformes</taxon>
        <taxon>Ixodida</taxon>
        <taxon>Ixodoidea</taxon>
        <taxon>Ixodidae</taxon>
        <taxon>Ixodinae</taxon>
        <taxon>Ixodes</taxon>
    </lineage>
</organism>
<accession>B7PN75</accession>
<dbReference type="AlphaFoldDB" id="B7PN75"/>
<dbReference type="EMBL" id="ABJB010101642">
    <property type="status" value="NOT_ANNOTATED_CDS"/>
    <property type="molecule type" value="Genomic_DNA"/>
</dbReference>
<dbReference type="PaxDb" id="6945-B7PN75"/>